<dbReference type="AlphaFoldDB" id="A0A7U3YLK8"/>
<organism evidence="1 2">
    <name type="scientific">Desulfobulbus propionicus (strain ATCC 33891 / DSM 2032 / VKM B-1956 / 1pr3)</name>
    <dbReference type="NCBI Taxonomy" id="577650"/>
    <lineage>
        <taxon>Bacteria</taxon>
        <taxon>Pseudomonadati</taxon>
        <taxon>Thermodesulfobacteriota</taxon>
        <taxon>Desulfobulbia</taxon>
        <taxon>Desulfobulbales</taxon>
        <taxon>Desulfobulbaceae</taxon>
        <taxon>Desulfobulbus</taxon>
    </lineage>
</organism>
<proteinExistence type="predicted"/>
<evidence type="ECO:0000313" key="1">
    <source>
        <dbReference type="EMBL" id="ADW17643.1"/>
    </source>
</evidence>
<keyword evidence="2" id="KW-1185">Reference proteome</keyword>
<sequence length="580" mass="64341">MILQALASYYRRLSEEAGAEVAPEGFEKKEIPFVIVLDRSGHFIGLDDTREGEGKKKLARVFTVPKGIKKTSGIAANVLWDTPAYIVGRPKPDPKKETVKLLERAQEQFQCFQDTIRATFSDNEQDEAIAAVLNFLGKRDFEQLFSHTAWKEIEEKGMNISFRLDTDTCLICQRPGIVAQLIGNTQRVEGGDTHRVCLVSGEPDEPTRLHTAIKGVWGAQTSGANIVSFNLDAFRSYGKEQGLNAPVGGRAEFAYTTALNSMLVKGSKQRMQVGDASTVFWAEKKNDLEDVFADIFGEPSKENPEQATKAIRILYEAPKAGAPPLTEDYTPFFVLGLAPNAARIAVRFWHAGTVGETARHILQHFEDCKMVHGPKQPGFLSLFRLLVSTALQGKSENIPPNLAGEFMKAILAGTPYPKTLLAAVLRRCRAEREITYPRAALLKAVLARAARFYRQSEQEVGMALDTGNSNIGYRLGRLFATLEKIQEEASPGINATIRDRFYGAASSTPVAAFPHLMKLKNHHLAKLDNRGRAVNLEKVIGEIMDGIVDFPTHLSLQDQGRFAVGYYHQRQAFFIKNETN</sequence>
<dbReference type="CDD" id="cd09757">
    <property type="entry name" value="Cas8c_I-C"/>
    <property type="match status" value="1"/>
</dbReference>
<evidence type="ECO:0000313" key="2">
    <source>
        <dbReference type="Proteomes" id="UP000006365"/>
    </source>
</evidence>
<dbReference type="Pfam" id="PF09709">
    <property type="entry name" value="Cas_Csd1"/>
    <property type="match status" value="1"/>
</dbReference>
<dbReference type="RefSeq" id="WP_015724184.1">
    <property type="nucleotide sequence ID" value="NC_014972.1"/>
</dbReference>
<dbReference type="KEGG" id="dpr:Despr_1488"/>
<dbReference type="NCBIfam" id="TIGR01863">
    <property type="entry name" value="cas_Csd1"/>
    <property type="match status" value="1"/>
</dbReference>
<dbReference type="EMBL" id="CP002364">
    <property type="protein sequence ID" value="ADW17643.1"/>
    <property type="molecule type" value="Genomic_DNA"/>
</dbReference>
<protein>
    <submittedName>
        <fullName evidence="1">CRISPR-associated protein, Csd1 family</fullName>
    </submittedName>
</protein>
<name>A0A7U3YLK8_DESPD</name>
<accession>A0A7U3YLK8</accession>
<dbReference type="InterPro" id="IPR010144">
    <property type="entry name" value="CRISPR-assoc_prot_Csd1-typ"/>
</dbReference>
<reference evidence="1 2" key="1">
    <citation type="journal article" date="2011" name="Stand. Genomic Sci.">
        <title>Complete genome sequence of Desulfobulbus propionicus type strain (1pr3).</title>
        <authorList>
            <person name="Pagani I."/>
            <person name="Lapidus A."/>
            <person name="Nolan M."/>
            <person name="Lucas S."/>
            <person name="Hammon N."/>
            <person name="Deshpande S."/>
            <person name="Cheng J.F."/>
            <person name="Chertkov O."/>
            <person name="Davenport K."/>
            <person name="Tapia R."/>
            <person name="Han C."/>
            <person name="Goodwin L."/>
            <person name="Pitluck S."/>
            <person name="Liolios K."/>
            <person name="Mavromatis K."/>
            <person name="Ivanova N."/>
            <person name="Mikhailova N."/>
            <person name="Pati A."/>
            <person name="Chen A."/>
            <person name="Palaniappan K."/>
            <person name="Land M."/>
            <person name="Hauser L."/>
            <person name="Chang Y.J."/>
            <person name="Jeffries C.D."/>
            <person name="Detter J.C."/>
            <person name="Brambilla E."/>
            <person name="Kannan K.P."/>
            <person name="Djao O.D."/>
            <person name="Rohde M."/>
            <person name="Pukall R."/>
            <person name="Spring S."/>
            <person name="Goker M."/>
            <person name="Sikorski J."/>
            <person name="Woyke T."/>
            <person name="Bristow J."/>
            <person name="Eisen J.A."/>
            <person name="Markowitz V."/>
            <person name="Hugenholtz P."/>
            <person name="Kyrpides N.C."/>
            <person name="Klenk H.P."/>
        </authorList>
    </citation>
    <scope>NUCLEOTIDE SEQUENCE [LARGE SCALE GENOMIC DNA]</scope>
    <source>
        <strain evidence="2">ATCC 33891 / DSM 2032 / 1pr3</strain>
    </source>
</reference>
<dbReference type="Proteomes" id="UP000006365">
    <property type="component" value="Chromosome"/>
</dbReference>
<gene>
    <name evidence="1" type="ordered locus">Despr_1488</name>
</gene>